<proteinExistence type="inferred from homology"/>
<dbReference type="Pfam" id="PF01169">
    <property type="entry name" value="GDT1"/>
    <property type="match status" value="2"/>
</dbReference>
<dbReference type="InterPro" id="IPR001727">
    <property type="entry name" value="GDT1-like"/>
</dbReference>
<feature type="transmembrane region" description="Helical" evidence="6">
    <location>
        <begin position="97"/>
        <end position="120"/>
    </location>
</feature>
<organism evidence="7 8">
    <name type="scientific">Sphingomonas japonica</name>
    <dbReference type="NCBI Taxonomy" id="511662"/>
    <lineage>
        <taxon>Bacteria</taxon>
        <taxon>Pseudomonadati</taxon>
        <taxon>Pseudomonadota</taxon>
        <taxon>Alphaproteobacteria</taxon>
        <taxon>Sphingomonadales</taxon>
        <taxon>Sphingomonadaceae</taxon>
        <taxon>Sphingomonas</taxon>
    </lineage>
</organism>
<feature type="transmembrane region" description="Helical" evidence="6">
    <location>
        <begin position="132"/>
        <end position="151"/>
    </location>
</feature>
<comment type="caution">
    <text evidence="7">The sequence shown here is derived from an EMBL/GenBank/DDBJ whole genome shotgun (WGS) entry which is preliminary data.</text>
</comment>
<dbReference type="EMBL" id="JAASQP010000001">
    <property type="protein sequence ID" value="NIJ24019.1"/>
    <property type="molecule type" value="Genomic_DNA"/>
</dbReference>
<keyword evidence="5 6" id="KW-0472">Membrane</keyword>
<feature type="transmembrane region" description="Helical" evidence="6">
    <location>
        <begin position="33"/>
        <end position="56"/>
    </location>
</feature>
<protein>
    <recommendedName>
        <fullName evidence="6">GDT1 family protein</fullName>
    </recommendedName>
</protein>
<comment type="subcellular location">
    <subcellularLocation>
        <location evidence="1 6">Membrane</location>
        <topology evidence="1 6">Multi-pass membrane protein</topology>
    </subcellularLocation>
</comment>
<gene>
    <name evidence="7" type="ORF">FHT01_001561</name>
</gene>
<evidence type="ECO:0000313" key="8">
    <source>
        <dbReference type="Proteomes" id="UP000788153"/>
    </source>
</evidence>
<dbReference type="RefSeq" id="WP_208402856.1">
    <property type="nucleotide sequence ID" value="NZ_BAAAEV010000001.1"/>
</dbReference>
<evidence type="ECO:0000313" key="7">
    <source>
        <dbReference type="EMBL" id="NIJ24019.1"/>
    </source>
</evidence>
<evidence type="ECO:0000256" key="1">
    <source>
        <dbReference type="ARBA" id="ARBA00004141"/>
    </source>
</evidence>
<name>A0ABX0U2S1_9SPHN</name>
<sequence>MLVPAFIAGLLAQSTDRSPWLMAILADRYRRPAIVLIAAAAAIAVGNSVAAFAGTLIAPTLNPEARTLMLALALLFAGGGALLPVREPDRLSGWRIGSVATTFLGIIILAFGDAAQFLVLGLTAQQPGSVHAAIGATAGCMVALLAPVSIGEQAWLRLPLRPLRWTIAVLFLLAGAITLLSAFRII</sequence>
<evidence type="ECO:0000256" key="6">
    <source>
        <dbReference type="RuleBase" id="RU365102"/>
    </source>
</evidence>
<reference evidence="7 8" key="1">
    <citation type="submission" date="2020-03" db="EMBL/GenBank/DDBJ databases">
        <title>Genomic Encyclopedia of Type Strains, Phase IV (KMG-IV): sequencing the most valuable type-strain genomes for metagenomic binning, comparative biology and taxonomic classification.</title>
        <authorList>
            <person name="Goeker M."/>
        </authorList>
    </citation>
    <scope>NUCLEOTIDE SEQUENCE [LARGE SCALE GENOMIC DNA]</scope>
    <source>
        <strain evidence="7 8">DSM 22753</strain>
    </source>
</reference>
<evidence type="ECO:0000256" key="3">
    <source>
        <dbReference type="ARBA" id="ARBA00022692"/>
    </source>
</evidence>
<evidence type="ECO:0000256" key="5">
    <source>
        <dbReference type="ARBA" id="ARBA00023136"/>
    </source>
</evidence>
<feature type="transmembrane region" description="Helical" evidence="6">
    <location>
        <begin position="163"/>
        <end position="183"/>
    </location>
</feature>
<accession>A0ABX0U2S1</accession>
<dbReference type="Proteomes" id="UP000788153">
    <property type="component" value="Unassembled WGS sequence"/>
</dbReference>
<keyword evidence="4 6" id="KW-1133">Transmembrane helix</keyword>
<keyword evidence="8" id="KW-1185">Reference proteome</keyword>
<feature type="transmembrane region" description="Helical" evidence="6">
    <location>
        <begin position="68"/>
        <end position="85"/>
    </location>
</feature>
<evidence type="ECO:0000256" key="4">
    <source>
        <dbReference type="ARBA" id="ARBA00022989"/>
    </source>
</evidence>
<evidence type="ECO:0000256" key="2">
    <source>
        <dbReference type="ARBA" id="ARBA00009190"/>
    </source>
</evidence>
<comment type="similarity">
    <text evidence="2 6">Belongs to the GDT1 family.</text>
</comment>
<keyword evidence="3 6" id="KW-0812">Transmembrane</keyword>